<dbReference type="EMBL" id="PYBJ01000007">
    <property type="protein sequence ID" value="PSM42875.1"/>
    <property type="molecule type" value="Genomic_DNA"/>
</dbReference>
<dbReference type="PROSITE" id="PS50943">
    <property type="entry name" value="HTH_CROC1"/>
    <property type="match status" value="1"/>
</dbReference>
<dbReference type="CDD" id="cd00093">
    <property type="entry name" value="HTH_XRE"/>
    <property type="match status" value="1"/>
</dbReference>
<feature type="domain" description="HTH cro/C1-type" evidence="1">
    <location>
        <begin position="34"/>
        <end position="81"/>
    </location>
</feature>
<evidence type="ECO:0000259" key="1">
    <source>
        <dbReference type="PROSITE" id="PS50943"/>
    </source>
</evidence>
<evidence type="ECO:0000313" key="2">
    <source>
        <dbReference type="EMBL" id="PSM42875.1"/>
    </source>
</evidence>
<comment type="caution">
    <text evidence="2">The sequence shown here is derived from an EMBL/GenBank/DDBJ whole genome shotgun (WGS) entry which is preliminary data.</text>
</comment>
<dbReference type="AlphaFoldDB" id="A0A2P8Q9G2"/>
<keyword evidence="3" id="KW-1185">Reference proteome</keyword>
<dbReference type="SMART" id="SM00530">
    <property type="entry name" value="HTH_XRE"/>
    <property type="match status" value="1"/>
</dbReference>
<protein>
    <submittedName>
        <fullName evidence="2">Transcriptional regulator</fullName>
    </submittedName>
</protein>
<dbReference type="PANTHER" id="PTHR35010:SF2">
    <property type="entry name" value="BLL4672 PROTEIN"/>
    <property type="match status" value="1"/>
</dbReference>
<sequence>MDNALGDFLRARRELVTPAEAGLAPGHGTRRVPGLRREEVATLAGISVEYYLRLEQGRDRNPSAQVLDALAAVLQLDAESTAYLMSLAAPKPRRGRGRPVEHVPPGLDALLRTLNVPALVFNKYSDVLAANRLARTLSPDLVPGVNRLRVLFTDRAAREYHTDWERYTAVAVAHLRAQTGADTGDERLHALIGELSVKSDRFRHLWGRHDVRSAKGVTFRVRHPLVGPLELMVEKFQVVGATELETMLLHAEPGTPSAEALALLASFDTTA</sequence>
<dbReference type="Gene3D" id="3.30.450.180">
    <property type="match status" value="1"/>
</dbReference>
<dbReference type="Proteomes" id="UP000240429">
    <property type="component" value="Unassembled WGS sequence"/>
</dbReference>
<dbReference type="InterPro" id="IPR041413">
    <property type="entry name" value="MLTR_LBD"/>
</dbReference>
<dbReference type="SUPFAM" id="SSF47413">
    <property type="entry name" value="lambda repressor-like DNA-binding domains"/>
    <property type="match status" value="1"/>
</dbReference>
<dbReference type="InterPro" id="IPR010982">
    <property type="entry name" value="Lambda_DNA-bd_dom_sf"/>
</dbReference>
<dbReference type="GO" id="GO:0003677">
    <property type="term" value="F:DNA binding"/>
    <property type="evidence" value="ECO:0007669"/>
    <property type="project" value="InterPro"/>
</dbReference>
<dbReference type="Pfam" id="PF13560">
    <property type="entry name" value="HTH_31"/>
    <property type="match status" value="1"/>
</dbReference>
<dbReference type="RefSeq" id="WP_107016557.1">
    <property type="nucleotide sequence ID" value="NZ_KZ679041.1"/>
</dbReference>
<dbReference type="PANTHER" id="PTHR35010">
    <property type="entry name" value="BLL4672 PROTEIN-RELATED"/>
    <property type="match status" value="1"/>
</dbReference>
<proteinExistence type="predicted"/>
<dbReference type="InterPro" id="IPR001387">
    <property type="entry name" value="Cro/C1-type_HTH"/>
</dbReference>
<accession>A0A2P8Q9G2</accession>
<gene>
    <name evidence="2" type="ORF">C6Y14_11810</name>
</gene>
<name>A0A2P8Q9G2_9ACTN</name>
<dbReference type="OrthoDB" id="3542608at2"/>
<organism evidence="2 3">
    <name type="scientific">Streptomyces dioscori</name>
    <dbReference type="NCBI Taxonomy" id="2109333"/>
    <lineage>
        <taxon>Bacteria</taxon>
        <taxon>Bacillati</taxon>
        <taxon>Actinomycetota</taxon>
        <taxon>Actinomycetes</taxon>
        <taxon>Kitasatosporales</taxon>
        <taxon>Streptomycetaceae</taxon>
        <taxon>Streptomyces</taxon>
        <taxon>Streptomyces aurantiacus group</taxon>
    </lineage>
</organism>
<dbReference type="Gene3D" id="1.10.260.40">
    <property type="entry name" value="lambda repressor-like DNA-binding domains"/>
    <property type="match status" value="1"/>
</dbReference>
<evidence type="ECO:0000313" key="3">
    <source>
        <dbReference type="Proteomes" id="UP000240429"/>
    </source>
</evidence>
<reference evidence="2 3" key="1">
    <citation type="submission" date="2018-03" db="EMBL/GenBank/DDBJ databases">
        <title>Streptomyces dioscori sp. nov., a novel endophytic actinobacterium isolated from bulbil of Dioscorea bulbifera L.</title>
        <authorList>
            <person name="Zhikuan W."/>
        </authorList>
    </citation>
    <scope>NUCLEOTIDE SEQUENCE [LARGE SCALE GENOMIC DNA]</scope>
    <source>
        <strain evidence="2 3">A217</strain>
    </source>
</reference>
<dbReference type="Pfam" id="PF17765">
    <property type="entry name" value="MLTR_LBD"/>
    <property type="match status" value="1"/>
</dbReference>